<dbReference type="InterPro" id="IPR009061">
    <property type="entry name" value="DNA-bd_dom_put_sf"/>
</dbReference>
<evidence type="ECO:0000256" key="4">
    <source>
        <dbReference type="ARBA" id="ARBA00023125"/>
    </source>
</evidence>
<evidence type="ECO:0000313" key="9">
    <source>
        <dbReference type="Proteomes" id="UP000430404"/>
    </source>
</evidence>
<dbReference type="SMART" id="SM00422">
    <property type="entry name" value="HTH_MERR"/>
    <property type="match status" value="1"/>
</dbReference>
<gene>
    <name evidence="8" type="primary">hmrR</name>
    <name evidence="8" type="ORF">ACI8B_160078</name>
</gene>
<dbReference type="InterPro" id="IPR015358">
    <property type="entry name" value="Tscrpt_reg_MerR_DNA-bd"/>
</dbReference>
<sequence>MNIGKVSQASGVTAKMIRYYEQIGLIPAAGRSNAGYRSYSDNDVERLKFIKRSRELGFSVLEITDLLDLWNNRNRHSADVKQLAQAHIHKLEQRIQDLQQMAQTLQNLVDCCAGDNRPDCPILEGLKEPSHEMKDIHHHNDLLSLSPLTGRK</sequence>
<evidence type="ECO:0000256" key="1">
    <source>
        <dbReference type="ARBA" id="ARBA00004496"/>
    </source>
</evidence>
<dbReference type="AlphaFoldDB" id="A0A653K2K1"/>
<dbReference type="GO" id="GO:0045893">
    <property type="term" value="P:positive regulation of DNA-templated transcription"/>
    <property type="evidence" value="ECO:0007669"/>
    <property type="project" value="InterPro"/>
</dbReference>
<feature type="coiled-coil region" evidence="6">
    <location>
        <begin position="81"/>
        <end position="108"/>
    </location>
</feature>
<dbReference type="RefSeq" id="WP_070075357.1">
    <property type="nucleotide sequence ID" value="NZ_CP158965.1"/>
</dbReference>
<dbReference type="GO" id="GO:0005507">
    <property type="term" value="F:copper ion binding"/>
    <property type="evidence" value="ECO:0007669"/>
    <property type="project" value="InterPro"/>
</dbReference>
<feature type="domain" description="HTH merR-type" evidence="7">
    <location>
        <begin position="1"/>
        <end position="69"/>
    </location>
</feature>
<keyword evidence="2" id="KW-0963">Cytoplasm</keyword>
<dbReference type="GO" id="GO:0005737">
    <property type="term" value="C:cytoplasm"/>
    <property type="evidence" value="ECO:0007669"/>
    <property type="project" value="UniProtKB-SubCell"/>
</dbReference>
<dbReference type="GO" id="GO:0003700">
    <property type="term" value="F:DNA-binding transcription factor activity"/>
    <property type="evidence" value="ECO:0007669"/>
    <property type="project" value="InterPro"/>
</dbReference>
<dbReference type="Proteomes" id="UP000430404">
    <property type="component" value="Unassembled WGS sequence"/>
</dbReference>
<dbReference type="InterPro" id="IPR047057">
    <property type="entry name" value="MerR_fam"/>
</dbReference>
<evidence type="ECO:0000256" key="3">
    <source>
        <dbReference type="ARBA" id="ARBA00023015"/>
    </source>
</evidence>
<dbReference type="CDD" id="cd01108">
    <property type="entry name" value="HTH_CueR"/>
    <property type="match status" value="1"/>
</dbReference>
<evidence type="ECO:0000313" key="8">
    <source>
        <dbReference type="EMBL" id="VXA54434.1"/>
    </source>
</evidence>
<proteinExistence type="predicted"/>
<organism evidence="8 9">
    <name type="scientific">Acinetobacter proteolyticus</name>
    <dbReference type="NCBI Taxonomy" id="1776741"/>
    <lineage>
        <taxon>Bacteria</taxon>
        <taxon>Pseudomonadati</taxon>
        <taxon>Pseudomonadota</taxon>
        <taxon>Gammaproteobacteria</taxon>
        <taxon>Moraxellales</taxon>
        <taxon>Moraxellaceae</taxon>
        <taxon>Acinetobacter</taxon>
    </lineage>
</organism>
<evidence type="ECO:0000256" key="5">
    <source>
        <dbReference type="ARBA" id="ARBA00023163"/>
    </source>
</evidence>
<protein>
    <submittedName>
        <fullName evidence="8">Heavy metal-dependent transcription regulator 2</fullName>
    </submittedName>
</protein>
<dbReference type="OrthoDB" id="9808480at2"/>
<keyword evidence="3" id="KW-0805">Transcription regulation</keyword>
<dbReference type="PRINTS" id="PR00040">
    <property type="entry name" value="HTHMERR"/>
</dbReference>
<accession>A0A653K2K1</accession>
<dbReference type="EMBL" id="CABWKZ010000008">
    <property type="protein sequence ID" value="VXA54434.1"/>
    <property type="molecule type" value="Genomic_DNA"/>
</dbReference>
<evidence type="ECO:0000259" key="7">
    <source>
        <dbReference type="PROSITE" id="PS50937"/>
    </source>
</evidence>
<dbReference type="Pfam" id="PF09278">
    <property type="entry name" value="MerR-DNA-bind"/>
    <property type="match status" value="1"/>
</dbReference>
<keyword evidence="6" id="KW-0175">Coiled coil</keyword>
<dbReference type="NCBIfam" id="TIGR02044">
    <property type="entry name" value="CueR"/>
    <property type="match status" value="1"/>
</dbReference>
<name>A0A653K2K1_9GAMM</name>
<dbReference type="GO" id="GO:0003677">
    <property type="term" value="F:DNA binding"/>
    <property type="evidence" value="ECO:0007669"/>
    <property type="project" value="UniProtKB-KW"/>
</dbReference>
<dbReference type="PROSITE" id="PS50937">
    <property type="entry name" value="HTH_MERR_2"/>
    <property type="match status" value="1"/>
</dbReference>
<dbReference type="InterPro" id="IPR000551">
    <property type="entry name" value="MerR-type_HTH_dom"/>
</dbReference>
<dbReference type="SUPFAM" id="SSF46955">
    <property type="entry name" value="Putative DNA-binding domain"/>
    <property type="match status" value="1"/>
</dbReference>
<comment type="subcellular location">
    <subcellularLocation>
        <location evidence="1">Cytoplasm</location>
    </subcellularLocation>
</comment>
<reference evidence="8 9" key="1">
    <citation type="submission" date="2019-10" db="EMBL/GenBank/DDBJ databases">
        <authorList>
            <person name="Karimi E."/>
        </authorList>
    </citation>
    <scope>NUCLEOTIDE SEQUENCE [LARGE SCALE GENOMIC DNA]</scope>
    <source>
        <strain evidence="8">Acinetobacter sp. 8BE</strain>
    </source>
</reference>
<evidence type="ECO:0000256" key="6">
    <source>
        <dbReference type="SAM" id="Coils"/>
    </source>
</evidence>
<dbReference type="PROSITE" id="PS00552">
    <property type="entry name" value="HTH_MERR_1"/>
    <property type="match status" value="1"/>
</dbReference>
<keyword evidence="4" id="KW-0238">DNA-binding</keyword>
<dbReference type="Pfam" id="PF00376">
    <property type="entry name" value="MerR"/>
    <property type="match status" value="1"/>
</dbReference>
<keyword evidence="5" id="KW-0804">Transcription</keyword>
<dbReference type="Gene3D" id="1.10.1660.10">
    <property type="match status" value="1"/>
</dbReference>
<dbReference type="InterPro" id="IPR011789">
    <property type="entry name" value="CueR"/>
</dbReference>
<evidence type="ECO:0000256" key="2">
    <source>
        <dbReference type="ARBA" id="ARBA00022490"/>
    </source>
</evidence>
<dbReference type="PANTHER" id="PTHR30204:SF94">
    <property type="entry name" value="HEAVY METAL-DEPENDENT TRANSCRIPTIONAL REGULATOR HI_0293-RELATED"/>
    <property type="match status" value="1"/>
</dbReference>
<dbReference type="PANTHER" id="PTHR30204">
    <property type="entry name" value="REDOX-CYCLING DRUG-SENSING TRANSCRIPTIONAL ACTIVATOR SOXR"/>
    <property type="match status" value="1"/>
</dbReference>